<evidence type="ECO:0000313" key="4">
    <source>
        <dbReference type="EMBL" id="PWA00094.1"/>
    </source>
</evidence>
<protein>
    <submittedName>
        <fullName evidence="4">Uncharacterized protein</fullName>
    </submittedName>
</protein>
<evidence type="ECO:0000259" key="2">
    <source>
        <dbReference type="PROSITE" id="PS50056"/>
    </source>
</evidence>
<dbReference type="PROSITE" id="PS00383">
    <property type="entry name" value="TYR_PHOSPHATASE_1"/>
    <property type="match status" value="1"/>
</dbReference>
<name>A0A2U1J4W7_SMIAN</name>
<dbReference type="InterPro" id="IPR029023">
    <property type="entry name" value="Tensin_phosphatase"/>
</dbReference>
<evidence type="ECO:0000256" key="1">
    <source>
        <dbReference type="ARBA" id="ARBA00022801"/>
    </source>
</evidence>
<proteinExistence type="predicted"/>
<feature type="domain" description="Tyrosine specific protein phosphatases" evidence="2">
    <location>
        <begin position="98"/>
        <end position="169"/>
    </location>
</feature>
<dbReference type="InterPro" id="IPR016130">
    <property type="entry name" value="Tyr_Pase_AS"/>
</dbReference>
<dbReference type="PANTHER" id="PTHR12305">
    <property type="entry name" value="PHOSPHATASE WITH HOMOLOGY TO TENSIN"/>
    <property type="match status" value="1"/>
</dbReference>
<dbReference type="GO" id="GO:0005829">
    <property type="term" value="C:cytosol"/>
    <property type="evidence" value="ECO:0007669"/>
    <property type="project" value="TreeGrafter"/>
</dbReference>
<dbReference type="InterPro" id="IPR051281">
    <property type="entry name" value="Dual-spec_lipid-protein_phosph"/>
</dbReference>
<organism evidence="4 5">
    <name type="scientific">Smittium angustum</name>
    <dbReference type="NCBI Taxonomy" id="133377"/>
    <lineage>
        <taxon>Eukaryota</taxon>
        <taxon>Fungi</taxon>
        <taxon>Fungi incertae sedis</taxon>
        <taxon>Zoopagomycota</taxon>
        <taxon>Kickxellomycotina</taxon>
        <taxon>Harpellomycetes</taxon>
        <taxon>Harpellales</taxon>
        <taxon>Legeriomycetaceae</taxon>
        <taxon>Smittium</taxon>
    </lineage>
</organism>
<evidence type="ECO:0000259" key="3">
    <source>
        <dbReference type="PROSITE" id="PS51181"/>
    </source>
</evidence>
<dbReference type="Gene3D" id="3.90.190.10">
    <property type="entry name" value="Protein tyrosine phosphatase superfamily"/>
    <property type="match status" value="1"/>
</dbReference>
<dbReference type="PROSITE" id="PS50056">
    <property type="entry name" value="TYR_PHOSPHATASE_2"/>
    <property type="match status" value="1"/>
</dbReference>
<keyword evidence="1" id="KW-0378">Hydrolase</keyword>
<dbReference type="GO" id="GO:0016314">
    <property type="term" value="F:phosphatidylinositol-3,4,5-trisphosphate 3-phosphatase activity"/>
    <property type="evidence" value="ECO:0007669"/>
    <property type="project" value="TreeGrafter"/>
</dbReference>
<dbReference type="InterPro" id="IPR057023">
    <property type="entry name" value="PTP-SAK"/>
</dbReference>
<dbReference type="PROSITE" id="PS51181">
    <property type="entry name" value="PPASE_TENSIN"/>
    <property type="match status" value="1"/>
</dbReference>
<dbReference type="InterPro" id="IPR000387">
    <property type="entry name" value="Tyr_Pase_dom"/>
</dbReference>
<keyword evidence="5" id="KW-1185">Reference proteome</keyword>
<dbReference type="InterPro" id="IPR029021">
    <property type="entry name" value="Prot-tyrosine_phosphatase-like"/>
</dbReference>
<sequence>MHFIRKLVSGNLGWSFNNKDSVCLSYITPKLIATSVPATGIETLWRNNRDSVKRFLENAHDKSYKIYDLCIEREESEYWRNYGKCYNTIIDSNIVVNSKFCRDVSDWFSKNPKNVAVVHCKAGKGRTGTMICSYLLFSHYSESAIEALSLYGEKRTSDGKGVTIPSQKRYVAYFDTVVNQLDCKINFKAFRLTKVHITIEPNKFGIEGMKLVIESYRNEEFKILDNFALLKSENSCIFDKDIQDVELENDVKLEFEGTIPGKKKIKLFKLYLNTLSIEHYDLVDSALDCEKVVTNNQIELVFNRSKLDYYLFSRVPWNNYDWVRAGCGVISKVSEVGCFGGSVQKRGSKVL</sequence>
<accession>A0A2U1J4W7</accession>
<dbReference type="Proteomes" id="UP000245591">
    <property type="component" value="Unassembled WGS sequence"/>
</dbReference>
<dbReference type="Pfam" id="PF22784">
    <property type="entry name" value="PTP-SAK"/>
    <property type="match status" value="1"/>
</dbReference>
<evidence type="ECO:0000313" key="5">
    <source>
        <dbReference type="Proteomes" id="UP000245591"/>
    </source>
</evidence>
<dbReference type="EMBL" id="MBFU01000365">
    <property type="protein sequence ID" value="PWA00094.1"/>
    <property type="molecule type" value="Genomic_DNA"/>
</dbReference>
<dbReference type="AlphaFoldDB" id="A0A2U1J4W7"/>
<feature type="domain" description="Phosphatase tensin-type" evidence="3">
    <location>
        <begin position="15"/>
        <end position="181"/>
    </location>
</feature>
<gene>
    <name evidence="4" type="ORF">BB558_003947</name>
</gene>
<comment type="caution">
    <text evidence="4">The sequence shown here is derived from an EMBL/GenBank/DDBJ whole genome shotgun (WGS) entry which is preliminary data.</text>
</comment>
<reference evidence="4 5" key="1">
    <citation type="journal article" date="2018" name="MBio">
        <title>Comparative Genomics Reveals the Core Gene Toolbox for the Fungus-Insect Symbiosis.</title>
        <authorList>
            <person name="Wang Y."/>
            <person name="Stata M."/>
            <person name="Wang W."/>
            <person name="Stajich J.E."/>
            <person name="White M.M."/>
            <person name="Moncalvo J.M."/>
        </authorList>
    </citation>
    <scope>NUCLEOTIDE SEQUENCE [LARGE SCALE GENOMIC DNA]</scope>
    <source>
        <strain evidence="4 5">AUS-126-30</strain>
    </source>
</reference>
<dbReference type="SUPFAM" id="SSF52799">
    <property type="entry name" value="(Phosphotyrosine protein) phosphatases II"/>
    <property type="match status" value="1"/>
</dbReference>